<dbReference type="Pfam" id="PF11716">
    <property type="entry name" value="MDMPI_N"/>
    <property type="match status" value="1"/>
</dbReference>
<keyword evidence="3" id="KW-1185">Reference proteome</keyword>
<dbReference type="InterPro" id="IPR034660">
    <property type="entry name" value="DinB/YfiT-like"/>
</dbReference>
<name>A0A2S6GPB4_9PSEU</name>
<proteinExistence type="predicted"/>
<evidence type="ECO:0000313" key="2">
    <source>
        <dbReference type="EMBL" id="PPK67074.1"/>
    </source>
</evidence>
<evidence type="ECO:0000313" key="3">
    <source>
        <dbReference type="Proteomes" id="UP000239203"/>
    </source>
</evidence>
<comment type="caution">
    <text evidence="2">The sequence shown here is derived from an EMBL/GenBank/DDBJ whole genome shotgun (WGS) entry which is preliminary data.</text>
</comment>
<protein>
    <submittedName>
        <fullName evidence="2">Mycothiol maleylpyruvate isomerase-like protein</fullName>
    </submittedName>
</protein>
<keyword evidence="2" id="KW-0413">Isomerase</keyword>
<dbReference type="Proteomes" id="UP000239203">
    <property type="component" value="Unassembled WGS sequence"/>
</dbReference>
<evidence type="ECO:0000259" key="1">
    <source>
        <dbReference type="Pfam" id="PF11716"/>
    </source>
</evidence>
<dbReference type="EMBL" id="PTIX01000008">
    <property type="protein sequence ID" value="PPK67074.1"/>
    <property type="molecule type" value="Genomic_DNA"/>
</dbReference>
<dbReference type="AlphaFoldDB" id="A0A2S6GPB4"/>
<accession>A0A2S6GPB4</accession>
<dbReference type="OrthoDB" id="3213216at2"/>
<feature type="domain" description="Mycothiol-dependent maleylpyruvate isomerase metal-binding" evidence="1">
    <location>
        <begin position="17"/>
        <end position="161"/>
    </location>
</feature>
<dbReference type="GO" id="GO:0016853">
    <property type="term" value="F:isomerase activity"/>
    <property type="evidence" value="ECO:0007669"/>
    <property type="project" value="UniProtKB-KW"/>
</dbReference>
<keyword evidence="2" id="KW-0670">Pyruvate</keyword>
<dbReference type="Gene3D" id="1.20.120.450">
    <property type="entry name" value="dinb family like domain"/>
    <property type="match status" value="1"/>
</dbReference>
<reference evidence="2 3" key="1">
    <citation type="submission" date="2018-02" db="EMBL/GenBank/DDBJ databases">
        <title>Genomic Encyclopedia of Archaeal and Bacterial Type Strains, Phase II (KMG-II): from individual species to whole genera.</title>
        <authorList>
            <person name="Goeker M."/>
        </authorList>
    </citation>
    <scope>NUCLEOTIDE SEQUENCE [LARGE SCALE GENOMIC DNA]</scope>
    <source>
        <strain evidence="2 3">YU 961-1</strain>
    </source>
</reference>
<dbReference type="GO" id="GO:0046872">
    <property type="term" value="F:metal ion binding"/>
    <property type="evidence" value="ECO:0007669"/>
    <property type="project" value="InterPro"/>
</dbReference>
<gene>
    <name evidence="2" type="ORF">CLV40_10871</name>
</gene>
<dbReference type="RefSeq" id="WP_104479841.1">
    <property type="nucleotide sequence ID" value="NZ_CP154825.1"/>
</dbReference>
<sequence>MTDIAEDLIATARVAGTLLRDPAVAAAWDRPSALPEFGVSGLCGHVANQVLLVPALLAADRPVAETIPLLDHYSRSLWVDAPVDSEINTGIRDGSERIAADGPAELFARYDATVDELARTLPGTDLTRPVQAPFWPTWSLTLGDFLITRIMELVVHGDDLAVSVDVPTPDFPDGGLRLTLDLLTGLSVRRHGAPAVLRAFSRAERAPRQINAF</sequence>
<organism evidence="2 3">
    <name type="scientific">Actinokineospora auranticolor</name>
    <dbReference type="NCBI Taxonomy" id="155976"/>
    <lineage>
        <taxon>Bacteria</taxon>
        <taxon>Bacillati</taxon>
        <taxon>Actinomycetota</taxon>
        <taxon>Actinomycetes</taxon>
        <taxon>Pseudonocardiales</taxon>
        <taxon>Pseudonocardiaceae</taxon>
        <taxon>Actinokineospora</taxon>
    </lineage>
</organism>
<dbReference type="InterPro" id="IPR024344">
    <property type="entry name" value="MDMPI_metal-binding"/>
</dbReference>
<dbReference type="SUPFAM" id="SSF109854">
    <property type="entry name" value="DinB/YfiT-like putative metalloenzymes"/>
    <property type="match status" value="1"/>
</dbReference>